<feature type="short sequence motif" description="DGA/G" evidence="2">
    <location>
        <begin position="186"/>
        <end position="188"/>
    </location>
</feature>
<dbReference type="InterPro" id="IPR016035">
    <property type="entry name" value="Acyl_Trfase/lysoPLipase"/>
</dbReference>
<keyword evidence="2" id="KW-0378">Hydrolase</keyword>
<feature type="active site" description="Proton acceptor" evidence="2">
    <location>
        <position position="186"/>
    </location>
</feature>
<keyword evidence="2" id="KW-0442">Lipid degradation</keyword>
<feature type="short sequence motif" description="GXSXG" evidence="2">
    <location>
        <begin position="36"/>
        <end position="40"/>
    </location>
</feature>
<dbReference type="CDD" id="cd07207">
    <property type="entry name" value="Pat_ExoU_VipD_like"/>
    <property type="match status" value="1"/>
</dbReference>
<evidence type="ECO:0000313" key="4">
    <source>
        <dbReference type="EMBL" id="CAG9614321.1"/>
    </source>
</evidence>
<feature type="domain" description="PNPLA" evidence="3">
    <location>
        <begin position="5"/>
        <end position="199"/>
    </location>
</feature>
<protein>
    <recommendedName>
        <fullName evidence="3">PNPLA domain-containing protein</fullName>
    </recommendedName>
</protein>
<reference evidence="4 5" key="1">
    <citation type="submission" date="2021-10" db="EMBL/GenBank/DDBJ databases">
        <authorList>
            <person name="Criscuolo A."/>
        </authorList>
    </citation>
    <scope>NUCLEOTIDE SEQUENCE [LARGE SCALE GENOMIC DNA]</scope>
    <source>
        <strain evidence="5">CIP 111899</strain>
    </source>
</reference>
<dbReference type="PANTHER" id="PTHR46394:SF1">
    <property type="entry name" value="PNPLA DOMAIN-CONTAINING PROTEIN"/>
    <property type="match status" value="1"/>
</dbReference>
<dbReference type="PANTHER" id="PTHR46394">
    <property type="entry name" value="ANNEXIN"/>
    <property type="match status" value="1"/>
</dbReference>
<feature type="active site" description="Nucleophile" evidence="2">
    <location>
        <position position="38"/>
    </location>
</feature>
<organism evidence="4 5">
    <name type="scientific">Bacillus rhizoplanae</name>
    <dbReference type="NCBI Taxonomy" id="2880966"/>
    <lineage>
        <taxon>Bacteria</taxon>
        <taxon>Bacillati</taxon>
        <taxon>Bacillota</taxon>
        <taxon>Bacilli</taxon>
        <taxon>Bacillales</taxon>
        <taxon>Bacillaceae</taxon>
        <taxon>Bacillus</taxon>
    </lineage>
</organism>
<evidence type="ECO:0000256" key="1">
    <source>
        <dbReference type="ARBA" id="ARBA00023098"/>
    </source>
</evidence>
<dbReference type="EMBL" id="CAKJTI010000025">
    <property type="protein sequence ID" value="CAG9614321.1"/>
    <property type="molecule type" value="Genomic_DNA"/>
</dbReference>
<dbReference type="Gene3D" id="3.40.1090.10">
    <property type="entry name" value="Cytosolic phospholipase A2 catalytic domain"/>
    <property type="match status" value="2"/>
</dbReference>
<evidence type="ECO:0000259" key="3">
    <source>
        <dbReference type="PROSITE" id="PS51635"/>
    </source>
</evidence>
<dbReference type="RefSeq" id="WP_230576290.1">
    <property type="nucleotide sequence ID" value="NZ_CAKJTI010000025.1"/>
</dbReference>
<dbReference type="PROSITE" id="PS51635">
    <property type="entry name" value="PNPLA"/>
    <property type="match status" value="1"/>
</dbReference>
<name>A0ABM8YF76_9BACI</name>
<feature type="short sequence motif" description="GXGXXG" evidence="2">
    <location>
        <begin position="9"/>
        <end position="14"/>
    </location>
</feature>
<dbReference type="InterPro" id="IPR002641">
    <property type="entry name" value="PNPLA_dom"/>
</dbReference>
<keyword evidence="1 2" id="KW-0443">Lipid metabolism</keyword>
<dbReference type="SUPFAM" id="SSF52151">
    <property type="entry name" value="FabD/lysophospholipase-like"/>
    <property type="match status" value="1"/>
</dbReference>
<dbReference type="Proteomes" id="UP000789423">
    <property type="component" value="Unassembled WGS sequence"/>
</dbReference>
<sequence length="322" mass="36604">MKIDGVFEGGGVRGIAHVGAICALEKHNYEWERVAGTSAGAIIAALLACGYTGKELKTIINRADYTNFTTKTCIDKIPLIGKGINVWVKMGIYKNDFIEQWLEDLLSKKGVHCFSDLPNPEGLKIIASDISNGKMVVFPDDLLHYGFPNKKFSIAKAVRMSATIPFFFQPVKWKTPKWKQPCYIVDGGILSNYPIWIFDSPNIPRWPTFGFHFVKDEIQAEPVHYEEPISMFKGLFKTMMQAHDLRYLNTEARARTIKIPTGNITSTNFNLSDEEKEWLYHSGYQAAEKFLHSWNFTQYINQYRTGSPSSTTSSRTTNFDKQ</sequence>
<dbReference type="Pfam" id="PF01734">
    <property type="entry name" value="Patatin"/>
    <property type="match status" value="1"/>
</dbReference>
<keyword evidence="5" id="KW-1185">Reference proteome</keyword>
<accession>A0ABM8YF76</accession>
<proteinExistence type="predicted"/>
<evidence type="ECO:0000256" key="2">
    <source>
        <dbReference type="PROSITE-ProRule" id="PRU01161"/>
    </source>
</evidence>
<dbReference type="InterPro" id="IPR052580">
    <property type="entry name" value="Lipid_Hydrolase"/>
</dbReference>
<comment type="caution">
    <text evidence="4">The sequence shown here is derived from an EMBL/GenBank/DDBJ whole genome shotgun (WGS) entry which is preliminary data.</text>
</comment>
<gene>
    <name evidence="4" type="ORF">BACCIP111899_03548</name>
</gene>
<evidence type="ECO:0000313" key="5">
    <source>
        <dbReference type="Proteomes" id="UP000789423"/>
    </source>
</evidence>